<sequence length="97" mass="11147">MNSASEGGAAHVYLSFRFILMLSWLIKIYRKEIESSIWKIKIKRKIRDGSNFVLFIFIIQCVTFVLVEGFDSDKKGKERSPRGGAGTFTLDNERLKV</sequence>
<gene>
    <name evidence="3" type="ORF">HII27_10495</name>
</gene>
<evidence type="ECO:0000313" key="4">
    <source>
        <dbReference type="Proteomes" id="UP000607331"/>
    </source>
</evidence>
<keyword evidence="4" id="KW-1185">Reference proteome</keyword>
<feature type="region of interest" description="Disordered" evidence="1">
    <location>
        <begin position="72"/>
        <end position="97"/>
    </location>
</feature>
<feature type="transmembrane region" description="Helical" evidence="2">
    <location>
        <begin position="49"/>
        <end position="67"/>
    </location>
</feature>
<comment type="caution">
    <text evidence="3">The sequence shown here is derived from an EMBL/GenBank/DDBJ whole genome shotgun (WGS) entry which is preliminary data.</text>
</comment>
<dbReference type="Proteomes" id="UP000607331">
    <property type="component" value="Unassembled WGS sequence"/>
</dbReference>
<proteinExistence type="predicted"/>
<feature type="compositionally biased region" description="Basic and acidic residues" evidence="1">
    <location>
        <begin position="72"/>
        <end position="81"/>
    </location>
</feature>
<feature type="transmembrane region" description="Helical" evidence="2">
    <location>
        <begin position="12"/>
        <end position="29"/>
    </location>
</feature>
<name>A0ABR6RSN8_9ENTR</name>
<dbReference type="RefSeq" id="WP_185667848.1">
    <property type="nucleotide sequence ID" value="NZ_JABBJF010000007.1"/>
</dbReference>
<keyword evidence="2" id="KW-0472">Membrane</keyword>
<keyword evidence="2" id="KW-1133">Transmembrane helix</keyword>
<evidence type="ECO:0000256" key="2">
    <source>
        <dbReference type="SAM" id="Phobius"/>
    </source>
</evidence>
<reference evidence="3 4" key="1">
    <citation type="submission" date="2020-04" db="EMBL/GenBank/DDBJ databases">
        <title>The draft genome of Kluyvera sichuanensis strain SCKS090646.</title>
        <authorList>
            <person name="Wei L."/>
            <person name="Liu L."/>
            <person name="Feng Y."/>
            <person name="Zong Z."/>
        </authorList>
    </citation>
    <scope>NUCLEOTIDE SEQUENCE [LARGE SCALE GENOMIC DNA]</scope>
    <source>
        <strain evidence="3 4">090646</strain>
    </source>
</reference>
<evidence type="ECO:0000256" key="1">
    <source>
        <dbReference type="SAM" id="MobiDB-lite"/>
    </source>
</evidence>
<dbReference type="EMBL" id="JABBJF010000007">
    <property type="protein sequence ID" value="MBC1186145.1"/>
    <property type="molecule type" value="Genomic_DNA"/>
</dbReference>
<protein>
    <submittedName>
        <fullName evidence="3">Uncharacterized protein</fullName>
    </submittedName>
</protein>
<evidence type="ECO:0000313" key="3">
    <source>
        <dbReference type="EMBL" id="MBC1186145.1"/>
    </source>
</evidence>
<keyword evidence="2" id="KW-0812">Transmembrane</keyword>
<organism evidence="3 4">
    <name type="scientific">Kluyvera sichuanensis</name>
    <dbReference type="NCBI Taxonomy" id="2725494"/>
    <lineage>
        <taxon>Bacteria</taxon>
        <taxon>Pseudomonadati</taxon>
        <taxon>Pseudomonadota</taxon>
        <taxon>Gammaproteobacteria</taxon>
        <taxon>Enterobacterales</taxon>
        <taxon>Enterobacteriaceae</taxon>
        <taxon>Kluyvera</taxon>
    </lineage>
</organism>
<accession>A0ABR6RSN8</accession>